<dbReference type="AlphaFoldDB" id="A0A3N6P6J9"/>
<evidence type="ECO:0000313" key="1">
    <source>
        <dbReference type="EMBL" id="RQH20947.1"/>
    </source>
</evidence>
<gene>
    <name evidence="1" type="ORF">D5R40_31865</name>
</gene>
<evidence type="ECO:0000313" key="2">
    <source>
        <dbReference type="Proteomes" id="UP000269154"/>
    </source>
</evidence>
<accession>A0A3N6P6J9</accession>
<organism evidence="1 2">
    <name type="scientific">Okeania hirsuta</name>
    <dbReference type="NCBI Taxonomy" id="1458930"/>
    <lineage>
        <taxon>Bacteria</taxon>
        <taxon>Bacillati</taxon>
        <taxon>Cyanobacteriota</taxon>
        <taxon>Cyanophyceae</taxon>
        <taxon>Oscillatoriophycideae</taxon>
        <taxon>Oscillatoriales</taxon>
        <taxon>Microcoleaceae</taxon>
        <taxon>Okeania</taxon>
    </lineage>
</organism>
<sequence>MYAYAVLAEEKYKKHIYTVLINILQPSTTTEIVKRGEQRGEQRGILSGIELGLELKFCSLGKEIFSEINAIENIQVF</sequence>
<dbReference type="Proteomes" id="UP000269154">
    <property type="component" value="Unassembled WGS sequence"/>
</dbReference>
<dbReference type="EMBL" id="RCBY01000409">
    <property type="protein sequence ID" value="RQH20947.1"/>
    <property type="molecule type" value="Genomic_DNA"/>
</dbReference>
<reference evidence="1 2" key="1">
    <citation type="journal article" date="2018" name="ACS Chem. Biol.">
        <title>Ketoreductase domain dysfunction expands chemodiversity: malyngamide biosynthesis in the cyanobacterium Okeania hirsuta.</title>
        <authorList>
            <person name="Moss N.A."/>
            <person name="Leao T."/>
            <person name="Rankin M."/>
            <person name="McCullough T.M."/>
            <person name="Qu P."/>
            <person name="Korobeynikov A."/>
            <person name="Smith J.L."/>
            <person name="Gerwick L."/>
            <person name="Gerwick W.H."/>
        </authorList>
    </citation>
    <scope>NUCLEOTIDE SEQUENCE [LARGE SCALE GENOMIC DNA]</scope>
    <source>
        <strain evidence="1 2">PAB10Feb10-1</strain>
    </source>
</reference>
<comment type="caution">
    <text evidence="1">The sequence shown here is derived from an EMBL/GenBank/DDBJ whole genome shotgun (WGS) entry which is preliminary data.</text>
</comment>
<proteinExistence type="predicted"/>
<protein>
    <submittedName>
        <fullName evidence="1">Uncharacterized protein</fullName>
    </submittedName>
</protein>
<name>A0A3N6P6J9_9CYAN</name>
<keyword evidence="2" id="KW-1185">Reference proteome</keyword>